<dbReference type="Gene3D" id="1.10.10.60">
    <property type="entry name" value="Homeodomain-like"/>
    <property type="match status" value="1"/>
</dbReference>
<comment type="caution">
    <text evidence="5">The sequence shown here is derived from an EMBL/GenBank/DDBJ whole genome shotgun (WGS) entry which is preliminary data.</text>
</comment>
<name>A0A3N1P0Z5_9GAMM</name>
<keyword evidence="2" id="KW-0238">DNA-binding</keyword>
<evidence type="ECO:0000256" key="3">
    <source>
        <dbReference type="ARBA" id="ARBA00023163"/>
    </source>
</evidence>
<accession>A0A3N1P0Z5</accession>
<proteinExistence type="predicted"/>
<dbReference type="Pfam" id="PF00440">
    <property type="entry name" value="TetR_N"/>
    <property type="match status" value="1"/>
</dbReference>
<keyword evidence="1" id="KW-0805">Transcription regulation</keyword>
<dbReference type="PANTHER" id="PTHR47506:SF1">
    <property type="entry name" value="HTH-TYPE TRANSCRIPTIONAL REGULATOR YJDC"/>
    <property type="match status" value="1"/>
</dbReference>
<dbReference type="InterPro" id="IPR009057">
    <property type="entry name" value="Homeodomain-like_sf"/>
</dbReference>
<dbReference type="AlphaFoldDB" id="A0A3N1P0Z5"/>
<protein>
    <submittedName>
        <fullName evidence="5">TetR family transcriptional regulator</fullName>
    </submittedName>
</protein>
<dbReference type="Gene3D" id="1.10.357.10">
    <property type="entry name" value="Tetracycline Repressor, domain 2"/>
    <property type="match status" value="1"/>
</dbReference>
<evidence type="ECO:0000256" key="1">
    <source>
        <dbReference type="ARBA" id="ARBA00023015"/>
    </source>
</evidence>
<dbReference type="SUPFAM" id="SSF46689">
    <property type="entry name" value="Homeodomain-like"/>
    <property type="match status" value="1"/>
</dbReference>
<keyword evidence="6" id="KW-1185">Reference proteome</keyword>
<reference evidence="5 6" key="1">
    <citation type="submission" date="2018-11" db="EMBL/GenBank/DDBJ databases">
        <title>Genomic Encyclopedia of Type Strains, Phase IV (KMG-IV): sequencing the most valuable type-strain genomes for metagenomic binning, comparative biology and taxonomic classification.</title>
        <authorList>
            <person name="Goeker M."/>
        </authorList>
    </citation>
    <scope>NUCLEOTIDE SEQUENCE [LARGE SCALE GENOMIC DNA]</scope>
    <source>
        <strain evidence="5 6">DSM 21945</strain>
    </source>
</reference>
<evidence type="ECO:0000313" key="6">
    <source>
        <dbReference type="Proteomes" id="UP000268033"/>
    </source>
</evidence>
<dbReference type="SUPFAM" id="SSF48498">
    <property type="entry name" value="Tetracyclin repressor-like, C-terminal domain"/>
    <property type="match status" value="1"/>
</dbReference>
<dbReference type="GO" id="GO:0003677">
    <property type="term" value="F:DNA binding"/>
    <property type="evidence" value="ECO:0007669"/>
    <property type="project" value="UniProtKB-KW"/>
</dbReference>
<dbReference type="PANTHER" id="PTHR47506">
    <property type="entry name" value="TRANSCRIPTIONAL REGULATORY PROTEIN"/>
    <property type="match status" value="1"/>
</dbReference>
<dbReference type="InterPro" id="IPR001647">
    <property type="entry name" value="HTH_TetR"/>
</dbReference>
<sequence length="212" mass="23557">MVTMTNNGARRRGRPLGFNKNDALRKAMIIFWEFGYEGTSVNDLVEGMGITLQSFYTAFKSKANTYCSALELYHLLFAKKRLDILNNLDVFEAFHAYSQASVKDFSSESNPKGCMVCLSALTCGREHEFLVKASQKMRLDTISNFNLRIIKGINDGQLKTTTPNSVAFAIGAVIQGISIQARDGVSTEKLLESSDYINTYLKSFSVKKNASS</sequence>
<evidence type="ECO:0000313" key="5">
    <source>
        <dbReference type="EMBL" id="ROQ25784.1"/>
    </source>
</evidence>
<gene>
    <name evidence="5" type="ORF">EDC28_10593</name>
</gene>
<dbReference type="EMBL" id="RJUL01000005">
    <property type="protein sequence ID" value="ROQ25784.1"/>
    <property type="molecule type" value="Genomic_DNA"/>
</dbReference>
<organism evidence="5 6">
    <name type="scientific">Gallaecimonas pentaromativorans</name>
    <dbReference type="NCBI Taxonomy" id="584787"/>
    <lineage>
        <taxon>Bacteria</taxon>
        <taxon>Pseudomonadati</taxon>
        <taxon>Pseudomonadota</taxon>
        <taxon>Gammaproteobacteria</taxon>
        <taxon>Enterobacterales</taxon>
        <taxon>Gallaecimonadaceae</taxon>
        <taxon>Gallaecimonas</taxon>
    </lineage>
</organism>
<keyword evidence="3" id="KW-0804">Transcription</keyword>
<evidence type="ECO:0000259" key="4">
    <source>
        <dbReference type="Pfam" id="PF00440"/>
    </source>
</evidence>
<evidence type="ECO:0000256" key="2">
    <source>
        <dbReference type="ARBA" id="ARBA00023125"/>
    </source>
</evidence>
<dbReference type="Proteomes" id="UP000268033">
    <property type="component" value="Unassembled WGS sequence"/>
</dbReference>
<dbReference type="InterPro" id="IPR036271">
    <property type="entry name" value="Tet_transcr_reg_TetR-rel_C_sf"/>
</dbReference>
<feature type="domain" description="HTH tetR-type" evidence="4">
    <location>
        <begin position="24"/>
        <end position="63"/>
    </location>
</feature>